<dbReference type="SUPFAM" id="SSF54373">
    <property type="entry name" value="FAD-linked reductases, C-terminal domain"/>
    <property type="match status" value="1"/>
</dbReference>
<dbReference type="PANTHER" id="PTHR13847:SF281">
    <property type="entry name" value="FAD DEPENDENT OXIDOREDUCTASE DOMAIN-CONTAINING PROTEIN"/>
    <property type="match status" value="1"/>
</dbReference>
<organism evidence="2 3">
    <name type="scientific">Dictyobacter aurantiacus</name>
    <dbReference type="NCBI Taxonomy" id="1936993"/>
    <lineage>
        <taxon>Bacteria</taxon>
        <taxon>Bacillati</taxon>
        <taxon>Chloroflexota</taxon>
        <taxon>Ktedonobacteria</taxon>
        <taxon>Ktedonobacterales</taxon>
        <taxon>Dictyobacteraceae</taxon>
        <taxon>Dictyobacter</taxon>
    </lineage>
</organism>
<dbReference type="EMBL" id="BIFQ01000001">
    <property type="protein sequence ID" value="GCE05614.1"/>
    <property type="molecule type" value="Genomic_DNA"/>
</dbReference>
<dbReference type="InterPro" id="IPR006076">
    <property type="entry name" value="FAD-dep_OxRdtase"/>
</dbReference>
<dbReference type="InterPro" id="IPR036188">
    <property type="entry name" value="FAD/NAD-bd_sf"/>
</dbReference>
<dbReference type="Gene3D" id="3.30.9.10">
    <property type="entry name" value="D-Amino Acid Oxidase, subunit A, domain 2"/>
    <property type="match status" value="1"/>
</dbReference>
<accession>A0A401ZFF8</accession>
<comment type="caution">
    <text evidence="2">The sequence shown here is derived from an EMBL/GenBank/DDBJ whole genome shotgun (WGS) entry which is preliminary data.</text>
</comment>
<dbReference type="AlphaFoldDB" id="A0A401ZFF8"/>
<dbReference type="PANTHER" id="PTHR13847">
    <property type="entry name" value="SARCOSINE DEHYDROGENASE-RELATED"/>
    <property type="match status" value="1"/>
</dbReference>
<dbReference type="OrthoDB" id="9806452at2"/>
<evidence type="ECO:0000259" key="1">
    <source>
        <dbReference type="Pfam" id="PF01266"/>
    </source>
</evidence>
<dbReference type="Proteomes" id="UP000287224">
    <property type="component" value="Unassembled WGS sequence"/>
</dbReference>
<sequence length="415" mass="45744">MQTGTPSYWQTTGSSFHLSSELPAAVDIIVIGGGIIGTSICYWLAREGMNVALLERNALAYGATGRNGGFIVAGPATAYHEVIAQLGHETAHAILQFTCENNILLQRILEEEGIQCDYRNTGNIRIAITEQQLKGYKDEVEALKRDNFSISLLEHYQIQSLIKTPISSEIIGGQFLPGQATVHSAKLIEGLAQAAARRGAKFYHADVQKITDQADHILVHTKSQTIQCKKAIIATNAWISELIPALKDIVIPVREQMLAYAPIEPIFTTGVAADIVTCEYWQQTSDGTILVGGCGSIEEDKRIGSWDYEPTSETQHAIEQILPRLFPNLNHLRPVQRWAGLLDYTTDAFPIIDQAPNIAGVYFATGFSGHGMPFGMRLGQLLAATTANNKLPSELHYYRLSRPTLKKWNINKTEE</sequence>
<proteinExistence type="predicted"/>
<keyword evidence="3" id="KW-1185">Reference proteome</keyword>
<dbReference type="SUPFAM" id="SSF51905">
    <property type="entry name" value="FAD/NAD(P)-binding domain"/>
    <property type="match status" value="1"/>
</dbReference>
<dbReference type="Gene3D" id="3.50.50.60">
    <property type="entry name" value="FAD/NAD(P)-binding domain"/>
    <property type="match status" value="1"/>
</dbReference>
<gene>
    <name evidence="2" type="ORF">KDAU_29430</name>
</gene>
<evidence type="ECO:0000313" key="3">
    <source>
        <dbReference type="Proteomes" id="UP000287224"/>
    </source>
</evidence>
<dbReference type="Pfam" id="PF01266">
    <property type="entry name" value="DAO"/>
    <property type="match status" value="1"/>
</dbReference>
<dbReference type="RefSeq" id="WP_126596646.1">
    <property type="nucleotide sequence ID" value="NZ_BIFQ01000001.1"/>
</dbReference>
<feature type="domain" description="FAD dependent oxidoreductase" evidence="1">
    <location>
        <begin position="27"/>
        <end position="384"/>
    </location>
</feature>
<reference evidence="3" key="1">
    <citation type="submission" date="2018-12" db="EMBL/GenBank/DDBJ databases">
        <title>Tengunoibacter tsumagoiensis gen. nov., sp. nov., Dictyobacter kobayashii sp. nov., D. alpinus sp. nov., and D. joshuensis sp. nov. and description of Dictyobacteraceae fam. nov. within the order Ktedonobacterales isolated from Tengu-no-mugimeshi.</title>
        <authorList>
            <person name="Wang C.M."/>
            <person name="Zheng Y."/>
            <person name="Sakai Y."/>
            <person name="Toyoda A."/>
            <person name="Minakuchi Y."/>
            <person name="Abe K."/>
            <person name="Yokota A."/>
            <person name="Yabe S."/>
        </authorList>
    </citation>
    <scope>NUCLEOTIDE SEQUENCE [LARGE SCALE GENOMIC DNA]</scope>
    <source>
        <strain evidence="3">S-27</strain>
    </source>
</reference>
<protein>
    <submittedName>
        <fullName evidence="2">FAD-dependent oxidoreductase</fullName>
    </submittedName>
</protein>
<dbReference type="GO" id="GO:0005737">
    <property type="term" value="C:cytoplasm"/>
    <property type="evidence" value="ECO:0007669"/>
    <property type="project" value="TreeGrafter"/>
</dbReference>
<evidence type="ECO:0000313" key="2">
    <source>
        <dbReference type="EMBL" id="GCE05614.1"/>
    </source>
</evidence>
<name>A0A401ZFF8_9CHLR</name>